<keyword evidence="10 13" id="KW-0408">Iron</keyword>
<evidence type="ECO:0000256" key="5">
    <source>
        <dbReference type="ARBA" id="ARBA00022617"/>
    </source>
</evidence>
<dbReference type="AlphaFoldDB" id="A0A9Q0S5J1"/>
<evidence type="ECO:0000313" key="15">
    <source>
        <dbReference type="EMBL" id="KAJ6644085.1"/>
    </source>
</evidence>
<dbReference type="FunFam" id="1.10.630.10:FF:000042">
    <property type="entry name" value="Cytochrome P450"/>
    <property type="match status" value="1"/>
</dbReference>
<keyword evidence="5 13" id="KW-0349">Heme</keyword>
<dbReference type="InterPro" id="IPR036396">
    <property type="entry name" value="Cyt_P450_sf"/>
</dbReference>
<dbReference type="PANTHER" id="PTHR24292">
    <property type="entry name" value="CYTOCHROME P450"/>
    <property type="match status" value="1"/>
</dbReference>
<dbReference type="GO" id="GO:0020037">
    <property type="term" value="F:heme binding"/>
    <property type="evidence" value="ECO:0007669"/>
    <property type="project" value="InterPro"/>
</dbReference>
<evidence type="ECO:0000256" key="3">
    <source>
        <dbReference type="ARBA" id="ARBA00004406"/>
    </source>
</evidence>
<dbReference type="Gene3D" id="1.10.630.10">
    <property type="entry name" value="Cytochrome P450"/>
    <property type="match status" value="1"/>
</dbReference>
<keyword evidence="8" id="KW-0492">Microsome</keyword>
<evidence type="ECO:0000256" key="2">
    <source>
        <dbReference type="ARBA" id="ARBA00004174"/>
    </source>
</evidence>
<dbReference type="InterPro" id="IPR002401">
    <property type="entry name" value="Cyt_P450_E_grp-I"/>
</dbReference>
<evidence type="ECO:0000256" key="10">
    <source>
        <dbReference type="ARBA" id="ARBA00023004"/>
    </source>
</evidence>
<evidence type="ECO:0000256" key="11">
    <source>
        <dbReference type="ARBA" id="ARBA00023033"/>
    </source>
</evidence>
<comment type="similarity">
    <text evidence="4 14">Belongs to the cytochrome P450 family.</text>
</comment>
<evidence type="ECO:0000256" key="9">
    <source>
        <dbReference type="ARBA" id="ARBA00023002"/>
    </source>
</evidence>
<organism evidence="15 16">
    <name type="scientific">Pseudolycoriella hygida</name>
    <dbReference type="NCBI Taxonomy" id="35572"/>
    <lineage>
        <taxon>Eukaryota</taxon>
        <taxon>Metazoa</taxon>
        <taxon>Ecdysozoa</taxon>
        <taxon>Arthropoda</taxon>
        <taxon>Hexapoda</taxon>
        <taxon>Insecta</taxon>
        <taxon>Pterygota</taxon>
        <taxon>Neoptera</taxon>
        <taxon>Endopterygota</taxon>
        <taxon>Diptera</taxon>
        <taxon>Nematocera</taxon>
        <taxon>Sciaroidea</taxon>
        <taxon>Sciaridae</taxon>
        <taxon>Pseudolycoriella</taxon>
    </lineage>
</organism>
<dbReference type="PRINTS" id="PR00385">
    <property type="entry name" value="P450"/>
</dbReference>
<dbReference type="InterPro" id="IPR050476">
    <property type="entry name" value="Insect_CytP450_Detox"/>
</dbReference>
<proteinExistence type="inferred from homology"/>
<evidence type="ECO:0000256" key="13">
    <source>
        <dbReference type="PIRSR" id="PIRSR602401-1"/>
    </source>
</evidence>
<dbReference type="GO" id="GO:0004497">
    <property type="term" value="F:monooxygenase activity"/>
    <property type="evidence" value="ECO:0007669"/>
    <property type="project" value="UniProtKB-KW"/>
</dbReference>
<dbReference type="EMBL" id="WJQU01000002">
    <property type="protein sequence ID" value="KAJ6644085.1"/>
    <property type="molecule type" value="Genomic_DNA"/>
</dbReference>
<keyword evidence="7" id="KW-0256">Endoplasmic reticulum</keyword>
<dbReference type="GO" id="GO:0016705">
    <property type="term" value="F:oxidoreductase activity, acting on paired donors, with incorporation or reduction of molecular oxygen"/>
    <property type="evidence" value="ECO:0007669"/>
    <property type="project" value="InterPro"/>
</dbReference>
<evidence type="ECO:0000256" key="4">
    <source>
        <dbReference type="ARBA" id="ARBA00010617"/>
    </source>
</evidence>
<evidence type="ECO:0000256" key="8">
    <source>
        <dbReference type="ARBA" id="ARBA00022848"/>
    </source>
</evidence>
<comment type="caution">
    <text evidence="15">The sequence shown here is derived from an EMBL/GenBank/DDBJ whole genome shotgun (WGS) entry which is preliminary data.</text>
</comment>
<dbReference type="Pfam" id="PF00067">
    <property type="entry name" value="p450"/>
    <property type="match status" value="1"/>
</dbReference>
<keyword evidence="9 14" id="KW-0560">Oxidoreductase</keyword>
<evidence type="ECO:0000256" key="14">
    <source>
        <dbReference type="RuleBase" id="RU000461"/>
    </source>
</evidence>
<comment type="cofactor">
    <cofactor evidence="1 13">
        <name>heme</name>
        <dbReference type="ChEBI" id="CHEBI:30413"/>
    </cofactor>
</comment>
<dbReference type="PRINTS" id="PR00463">
    <property type="entry name" value="EP450I"/>
</dbReference>
<dbReference type="PROSITE" id="PS00086">
    <property type="entry name" value="CYTOCHROME_P450"/>
    <property type="match status" value="1"/>
</dbReference>
<evidence type="ECO:0000256" key="12">
    <source>
        <dbReference type="ARBA" id="ARBA00023136"/>
    </source>
</evidence>
<comment type="subcellular location">
    <subcellularLocation>
        <location evidence="3">Endoplasmic reticulum membrane</location>
        <topology evidence="3">Peripheral membrane protein</topology>
    </subcellularLocation>
    <subcellularLocation>
        <location evidence="2">Microsome membrane</location>
        <topology evidence="2">Peripheral membrane protein</topology>
    </subcellularLocation>
</comment>
<dbReference type="InterPro" id="IPR001128">
    <property type="entry name" value="Cyt_P450"/>
</dbReference>
<evidence type="ECO:0000256" key="7">
    <source>
        <dbReference type="ARBA" id="ARBA00022824"/>
    </source>
</evidence>
<evidence type="ECO:0000256" key="1">
    <source>
        <dbReference type="ARBA" id="ARBA00001971"/>
    </source>
</evidence>
<dbReference type="GO" id="GO:0005789">
    <property type="term" value="C:endoplasmic reticulum membrane"/>
    <property type="evidence" value="ECO:0007669"/>
    <property type="project" value="UniProtKB-SubCell"/>
</dbReference>
<dbReference type="OrthoDB" id="2789670at2759"/>
<feature type="binding site" description="axial binding residue" evidence="13">
    <location>
        <position position="455"/>
    </location>
    <ligand>
        <name>heme</name>
        <dbReference type="ChEBI" id="CHEBI:30413"/>
    </ligand>
    <ligandPart>
        <name>Fe</name>
        <dbReference type="ChEBI" id="CHEBI:18248"/>
    </ligandPart>
</feature>
<keyword evidence="11 14" id="KW-0503">Monooxygenase</keyword>
<keyword evidence="12" id="KW-0472">Membrane</keyword>
<dbReference type="SUPFAM" id="SSF48264">
    <property type="entry name" value="Cytochrome P450"/>
    <property type="match status" value="1"/>
</dbReference>
<reference evidence="15" key="1">
    <citation type="submission" date="2022-07" db="EMBL/GenBank/DDBJ databases">
        <authorList>
            <person name="Trinca V."/>
            <person name="Uliana J.V.C."/>
            <person name="Torres T.T."/>
            <person name="Ward R.J."/>
            <person name="Monesi N."/>
        </authorList>
    </citation>
    <scope>NUCLEOTIDE SEQUENCE</scope>
    <source>
        <strain evidence="15">HSMRA1968</strain>
        <tissue evidence="15">Whole embryos</tissue>
    </source>
</reference>
<evidence type="ECO:0000313" key="16">
    <source>
        <dbReference type="Proteomes" id="UP001151699"/>
    </source>
</evidence>
<keyword evidence="6 13" id="KW-0479">Metal-binding</keyword>
<dbReference type="Proteomes" id="UP001151699">
    <property type="component" value="Chromosome B"/>
</dbReference>
<dbReference type="InterPro" id="IPR017972">
    <property type="entry name" value="Cyt_P450_CS"/>
</dbReference>
<gene>
    <name evidence="15" type="primary">Cyp6d5_0</name>
    <name evidence="15" type="ORF">Bhyg_09051</name>
</gene>
<evidence type="ECO:0000256" key="6">
    <source>
        <dbReference type="ARBA" id="ARBA00022723"/>
    </source>
</evidence>
<protein>
    <submittedName>
        <fullName evidence="15">Cytochrome P450 6d5</fullName>
    </submittedName>
</protein>
<name>A0A9Q0S5J1_9DIPT</name>
<dbReference type="GO" id="GO:0005506">
    <property type="term" value="F:iron ion binding"/>
    <property type="evidence" value="ECO:0007669"/>
    <property type="project" value="InterPro"/>
</dbReference>
<dbReference type="CDD" id="cd11056">
    <property type="entry name" value="CYP6-like"/>
    <property type="match status" value="1"/>
</dbReference>
<sequence length="504" mass="57557">MSAALVLVAVAATLIVSAYLYVQWAYSYWKRRGIPYIQPVFPFGNFSLSFSKKMSLTQETTKLYNETSEPFIGIFTTLQPALLIRDPKIIKDVHIKNFQSFNHRGFQVNVDVDPMADNILFQQGEKWRNVRTQLSPAFSSGKMKAMFDVIANCTVSMHKYVDSFADTQQSVEVRDVFARYATNVIVSVAFGIDIDCIKNRDDEFREKGTRIFLPTLTNMIRNTIPVMAPRLAKLFGVRFADKDVGEFMIATVRKNLEYRESSSVSRKDFFQMLMQLRNTGRIDESDQWTTSESGSNKKAISLEEMSAHAFLFFAGGYESSSSTMSFLMYELAKNPKIQEEAYEDIMKALKKHDGKLTYDSVADMKFVEQCLNESLRLHPPFGVSGRKCTAKYNIPDTDITIEEGTLLFFATEGLQTDPKYYKEPYKFKPERYSEDGKSSFLEMPNLTFGEGPRNCLGMRLGKLQSKVAIISLLQKYRFELADEHKNGELKLHPFAAVKLPSRHL</sequence>
<accession>A0A9Q0S5J1</accession>
<keyword evidence="16" id="KW-1185">Reference proteome</keyword>
<dbReference type="PANTHER" id="PTHR24292:SF100">
    <property type="entry name" value="CYTOCHROME P450 6A16, ISOFORM B-RELATED"/>
    <property type="match status" value="1"/>
</dbReference>